<keyword evidence="8" id="KW-1185">Reference proteome</keyword>
<proteinExistence type="inferred from homology"/>
<dbReference type="GO" id="GO:0016491">
    <property type="term" value="F:oxidoreductase activity"/>
    <property type="evidence" value="ECO:0007669"/>
    <property type="project" value="UniProtKB-KW"/>
</dbReference>
<evidence type="ECO:0000256" key="1">
    <source>
        <dbReference type="ARBA" id="ARBA00001917"/>
    </source>
</evidence>
<keyword evidence="5" id="KW-0560">Oxidoreductase</keyword>
<dbReference type="EMBL" id="CP036150">
    <property type="protein sequence ID" value="QEN08798.1"/>
    <property type="molecule type" value="Genomic_DNA"/>
</dbReference>
<dbReference type="OrthoDB" id="9812105at2"/>
<dbReference type="Gene3D" id="3.40.109.10">
    <property type="entry name" value="NADH Oxidase"/>
    <property type="match status" value="1"/>
</dbReference>
<dbReference type="Proteomes" id="UP000324209">
    <property type="component" value="Chromosome"/>
</dbReference>
<dbReference type="PANTHER" id="PTHR43673">
    <property type="entry name" value="NAD(P)H NITROREDUCTASE YDGI-RELATED"/>
    <property type="match status" value="1"/>
</dbReference>
<dbReference type="Pfam" id="PF00881">
    <property type="entry name" value="Nitroreductase"/>
    <property type="match status" value="1"/>
</dbReference>
<evidence type="ECO:0000256" key="2">
    <source>
        <dbReference type="ARBA" id="ARBA00007118"/>
    </source>
</evidence>
<evidence type="ECO:0000256" key="3">
    <source>
        <dbReference type="ARBA" id="ARBA00022630"/>
    </source>
</evidence>
<evidence type="ECO:0000259" key="6">
    <source>
        <dbReference type="Pfam" id="PF00881"/>
    </source>
</evidence>
<dbReference type="PANTHER" id="PTHR43673:SF2">
    <property type="entry name" value="NITROREDUCTASE"/>
    <property type="match status" value="1"/>
</dbReference>
<keyword evidence="3" id="KW-0285">Flavoprotein</keyword>
<feature type="domain" description="Nitroreductase" evidence="6">
    <location>
        <begin position="9"/>
        <end position="181"/>
    </location>
</feature>
<comment type="cofactor">
    <cofactor evidence="1">
        <name>FMN</name>
        <dbReference type="ChEBI" id="CHEBI:58210"/>
    </cofactor>
</comment>
<evidence type="ECO:0000313" key="8">
    <source>
        <dbReference type="Proteomes" id="UP000324209"/>
    </source>
</evidence>
<keyword evidence="4" id="KW-0288">FMN</keyword>
<comment type="similarity">
    <text evidence="2">Belongs to the nitroreductase family.</text>
</comment>
<dbReference type="AlphaFoldDB" id="A0A5C1QN82"/>
<sequence length="204" mass="22715">MEVPVNRIFERRSINFFDPARELEDSLLKEIIDLAANAPSAFNLQPWDIIAVKSDEAKKKLHGLANQQPKILEAPVTLILSGDRSAYGDDNPQWSFMRENYGNDGAERAKGAASFLYGSTEERKIKFAESNTGLLAMSIMYAAKSLGVDSHPMSGIDFEGIKTQFGLEGEKEVVMLIALGYFDEEKVLHSSAPRRRFESLVKIA</sequence>
<dbReference type="KEGG" id="ock:EXM22_12660"/>
<name>A0A5C1QN82_9SPIO</name>
<evidence type="ECO:0000256" key="5">
    <source>
        <dbReference type="ARBA" id="ARBA00023002"/>
    </source>
</evidence>
<evidence type="ECO:0000256" key="4">
    <source>
        <dbReference type="ARBA" id="ARBA00022643"/>
    </source>
</evidence>
<organism evidence="7 8">
    <name type="scientific">Oceanispirochaeta crateris</name>
    <dbReference type="NCBI Taxonomy" id="2518645"/>
    <lineage>
        <taxon>Bacteria</taxon>
        <taxon>Pseudomonadati</taxon>
        <taxon>Spirochaetota</taxon>
        <taxon>Spirochaetia</taxon>
        <taxon>Spirochaetales</taxon>
        <taxon>Spirochaetaceae</taxon>
        <taxon>Oceanispirochaeta</taxon>
    </lineage>
</organism>
<dbReference type="InterPro" id="IPR029479">
    <property type="entry name" value="Nitroreductase"/>
</dbReference>
<gene>
    <name evidence="7" type="ORF">EXM22_12660</name>
</gene>
<dbReference type="SUPFAM" id="SSF55469">
    <property type="entry name" value="FMN-dependent nitroreductase-like"/>
    <property type="match status" value="1"/>
</dbReference>
<evidence type="ECO:0000313" key="7">
    <source>
        <dbReference type="EMBL" id="QEN08798.1"/>
    </source>
</evidence>
<protein>
    <submittedName>
        <fullName evidence="7">Nitroreductase family protein</fullName>
    </submittedName>
</protein>
<reference evidence="7 8" key="1">
    <citation type="submission" date="2019-02" db="EMBL/GenBank/DDBJ databases">
        <title>Complete Genome Sequence and Methylome Analysis of free living Spirochaetas.</title>
        <authorList>
            <person name="Fomenkov A."/>
            <person name="Dubinina G."/>
            <person name="Leshcheva N."/>
            <person name="Mikheeva N."/>
            <person name="Grabovich M."/>
            <person name="Vincze T."/>
            <person name="Roberts R.J."/>
        </authorList>
    </citation>
    <scope>NUCLEOTIDE SEQUENCE [LARGE SCALE GENOMIC DNA]</scope>
    <source>
        <strain evidence="7 8">K2</strain>
    </source>
</reference>
<dbReference type="InterPro" id="IPR000415">
    <property type="entry name" value="Nitroreductase-like"/>
</dbReference>
<accession>A0A5C1QN82</accession>